<comment type="caution">
    <text evidence="2">The sequence shown here is derived from an EMBL/GenBank/DDBJ whole genome shotgun (WGS) entry which is preliminary data.</text>
</comment>
<feature type="compositionally biased region" description="Basic residues" evidence="1">
    <location>
        <begin position="1"/>
        <end position="10"/>
    </location>
</feature>
<name>A0A542UBC2_9ACTN</name>
<dbReference type="AlphaFoldDB" id="A0A542UBC2"/>
<evidence type="ECO:0000313" key="2">
    <source>
        <dbReference type="EMBL" id="TQK96386.1"/>
    </source>
</evidence>
<feature type="region of interest" description="Disordered" evidence="1">
    <location>
        <begin position="1"/>
        <end position="175"/>
    </location>
</feature>
<dbReference type="EMBL" id="VFNX01000001">
    <property type="protein sequence ID" value="TQK96386.1"/>
    <property type="molecule type" value="Genomic_DNA"/>
</dbReference>
<evidence type="ECO:0000313" key="3">
    <source>
        <dbReference type="Proteomes" id="UP000318103"/>
    </source>
</evidence>
<reference evidence="2 3" key="1">
    <citation type="submission" date="2019-06" db="EMBL/GenBank/DDBJ databases">
        <title>Sequencing the genomes of 1000 actinobacteria strains.</title>
        <authorList>
            <person name="Klenk H.-P."/>
        </authorList>
    </citation>
    <scope>NUCLEOTIDE SEQUENCE [LARGE SCALE GENOMIC DNA]</scope>
    <source>
        <strain evidence="2 3">DSM 41929</strain>
    </source>
</reference>
<protein>
    <submittedName>
        <fullName evidence="2">Uncharacterized protein</fullName>
    </submittedName>
</protein>
<dbReference type="Proteomes" id="UP000318103">
    <property type="component" value="Unassembled WGS sequence"/>
</dbReference>
<feature type="region of interest" description="Disordered" evidence="1">
    <location>
        <begin position="215"/>
        <end position="289"/>
    </location>
</feature>
<gene>
    <name evidence="2" type="ORF">FB563_1329</name>
</gene>
<feature type="compositionally biased region" description="Basic and acidic residues" evidence="1">
    <location>
        <begin position="97"/>
        <end position="112"/>
    </location>
</feature>
<feature type="compositionally biased region" description="Basic residues" evidence="1">
    <location>
        <begin position="60"/>
        <end position="77"/>
    </location>
</feature>
<sequence>MATRPRHHPWGPRPATVAGVLPDAAPLPRGYPTRHRCGKPDPSWEVRPVAAAAGTADCRHRVHRRGRPASSPRHRGRGSADPPLSPGSCPTRRRRRGECPIRHRRGKPDPSWEVRPVVAAAGTADCRHRVHRRGRPDSSPRHRGRGSTDPPLSPGSCPTRRRRRGVPDPPPSWETRPAAVAVGMLKPSPPYARLGPAWPPAWDVRPAALIRSRHRRGGRSAGVMGGLPVDGAGRHATECRGNPGMAHRRRSPPVRPKPTAGSRRRRISTPWLTSTTPRPPRCSRRRQRP</sequence>
<organism evidence="2 3">
    <name type="scientific">Streptomyces puniciscabiei</name>
    <dbReference type="NCBI Taxonomy" id="164348"/>
    <lineage>
        <taxon>Bacteria</taxon>
        <taxon>Bacillati</taxon>
        <taxon>Actinomycetota</taxon>
        <taxon>Actinomycetes</taxon>
        <taxon>Kitasatosporales</taxon>
        <taxon>Streptomycetaceae</taxon>
        <taxon>Streptomyces</taxon>
    </lineage>
</organism>
<evidence type="ECO:0000256" key="1">
    <source>
        <dbReference type="SAM" id="MobiDB-lite"/>
    </source>
</evidence>
<keyword evidence="3" id="KW-1185">Reference proteome</keyword>
<proteinExistence type="predicted"/>
<accession>A0A542UBC2</accession>